<reference evidence="1 2" key="1">
    <citation type="journal article" date="2014" name="Int. J. Syst. Evol. Microbiol.">
        <title>Oceanisphaera profunda sp. nov., a marine bacterium isolated from deep-sea sediment, and emended description of the genus Oceanisphaera.</title>
        <authorList>
            <person name="Xu Z."/>
            <person name="Zhang X.Y."/>
            <person name="Su H.N."/>
            <person name="Yu Z.C."/>
            <person name="Liu C."/>
            <person name="Li H."/>
            <person name="Chen X.L."/>
            <person name="Song X.Y."/>
            <person name="Xie B.B."/>
            <person name="Qin Q.L."/>
            <person name="Zhou B.C."/>
            <person name="Shi M."/>
            <person name="Huang Y."/>
            <person name="Zhang Y.Z."/>
        </authorList>
    </citation>
    <scope>NUCLEOTIDE SEQUENCE [LARGE SCALE GENOMIC DNA]</scope>
    <source>
        <strain evidence="1 2">SM1222</strain>
    </source>
</reference>
<dbReference type="Proteomes" id="UP000243937">
    <property type="component" value="Chromosome"/>
</dbReference>
<name>A0A1Y0D9J5_9GAMM</name>
<gene>
    <name evidence="1" type="ORF">CBP31_15085</name>
</gene>
<dbReference type="InterPro" id="IPR015946">
    <property type="entry name" value="KH_dom-like_a/b"/>
</dbReference>
<dbReference type="OrthoDB" id="9804010at2"/>
<evidence type="ECO:0000313" key="1">
    <source>
        <dbReference type="EMBL" id="ART83796.1"/>
    </source>
</evidence>
<sequence>MSINIKWDGDCNFSVLTESGFTFNVDATSKKAPCPTEVLLSALGSCSATDVVLLLQEQNFEVKGLENTVTFALTESEPHLYKSANLHFTVHGCGFQESDILRAVQEAVEKHCHVCLMLSPTIDITYSAEVGNNCT</sequence>
<dbReference type="InterPro" id="IPR036102">
    <property type="entry name" value="OsmC/Ohrsf"/>
</dbReference>
<dbReference type="AlphaFoldDB" id="A0A1Y0D9J5"/>
<organism evidence="1 2">
    <name type="scientific">Oceanisphaera profunda</name>
    <dbReference type="NCBI Taxonomy" id="1416627"/>
    <lineage>
        <taxon>Bacteria</taxon>
        <taxon>Pseudomonadati</taxon>
        <taxon>Pseudomonadota</taxon>
        <taxon>Gammaproteobacteria</taxon>
        <taxon>Aeromonadales</taxon>
        <taxon>Aeromonadaceae</taxon>
        <taxon>Oceanisphaera</taxon>
    </lineage>
</organism>
<dbReference type="PANTHER" id="PTHR34352:SF1">
    <property type="entry name" value="PROTEIN YHFA"/>
    <property type="match status" value="1"/>
</dbReference>
<dbReference type="Gene3D" id="3.30.300.20">
    <property type="match status" value="1"/>
</dbReference>
<evidence type="ECO:0000313" key="2">
    <source>
        <dbReference type="Proteomes" id="UP000243937"/>
    </source>
</evidence>
<dbReference type="KEGG" id="opf:CBP31_15085"/>
<keyword evidence="2" id="KW-1185">Reference proteome</keyword>
<dbReference type="SUPFAM" id="SSF82784">
    <property type="entry name" value="OsmC-like"/>
    <property type="match status" value="1"/>
</dbReference>
<proteinExistence type="predicted"/>
<dbReference type="Pfam" id="PF02566">
    <property type="entry name" value="OsmC"/>
    <property type="match status" value="1"/>
</dbReference>
<dbReference type="InterPro" id="IPR003718">
    <property type="entry name" value="OsmC/Ohr_fam"/>
</dbReference>
<dbReference type="EMBL" id="CP021377">
    <property type="protein sequence ID" value="ART83796.1"/>
    <property type="molecule type" value="Genomic_DNA"/>
</dbReference>
<accession>A0A1Y0D9J5</accession>
<dbReference type="RefSeq" id="WP_087038474.1">
    <property type="nucleotide sequence ID" value="NZ_CP021377.1"/>
</dbReference>
<dbReference type="PANTHER" id="PTHR34352">
    <property type="entry name" value="PROTEIN YHFA"/>
    <property type="match status" value="1"/>
</dbReference>
<protein>
    <submittedName>
        <fullName evidence="1">Osmotically inducible protein OsmC</fullName>
    </submittedName>
</protein>